<proteinExistence type="inferred from homology"/>
<keyword evidence="15" id="KW-1185">Reference proteome</keyword>
<name>A0AAW1SX86_9CHLO</name>
<keyword evidence="7" id="KW-0067">ATP-binding</keyword>
<keyword evidence="8" id="KW-0238">DNA-binding</keyword>
<evidence type="ECO:0000256" key="11">
    <source>
        <dbReference type="ARBA" id="ARBA00023242"/>
    </source>
</evidence>
<comment type="subcellular location">
    <subcellularLocation>
        <location evidence="1">Nucleus</location>
    </subcellularLocation>
</comment>
<keyword evidence="9" id="KW-0233">DNA recombination</keyword>
<dbReference type="GO" id="GO:0005524">
    <property type="term" value="F:ATP binding"/>
    <property type="evidence" value="ECO:0007669"/>
    <property type="project" value="UniProtKB-KW"/>
</dbReference>
<evidence type="ECO:0000256" key="12">
    <source>
        <dbReference type="SAM" id="MobiDB-lite"/>
    </source>
</evidence>
<dbReference type="InterPro" id="IPR024193">
    <property type="entry name" value="Ku80"/>
</dbReference>
<organism evidence="14 15">
    <name type="scientific">Apatococcus fuscideae</name>
    <dbReference type="NCBI Taxonomy" id="2026836"/>
    <lineage>
        <taxon>Eukaryota</taxon>
        <taxon>Viridiplantae</taxon>
        <taxon>Chlorophyta</taxon>
        <taxon>core chlorophytes</taxon>
        <taxon>Trebouxiophyceae</taxon>
        <taxon>Chlorellales</taxon>
        <taxon>Chlorellaceae</taxon>
        <taxon>Apatococcus</taxon>
    </lineage>
</organism>
<dbReference type="Gene3D" id="1.25.40.240">
    <property type="entry name" value="Ku, C-terminal domain"/>
    <property type="match status" value="1"/>
</dbReference>
<accession>A0AAW1SX86</accession>
<evidence type="ECO:0000256" key="3">
    <source>
        <dbReference type="ARBA" id="ARBA00022741"/>
    </source>
</evidence>
<evidence type="ECO:0000256" key="5">
    <source>
        <dbReference type="ARBA" id="ARBA00022801"/>
    </source>
</evidence>
<dbReference type="GO" id="GO:0016787">
    <property type="term" value="F:hydrolase activity"/>
    <property type="evidence" value="ECO:0007669"/>
    <property type="project" value="UniProtKB-KW"/>
</dbReference>
<keyword evidence="3" id="KW-0547">Nucleotide-binding</keyword>
<dbReference type="GO" id="GO:0042162">
    <property type="term" value="F:telomeric DNA binding"/>
    <property type="evidence" value="ECO:0007669"/>
    <property type="project" value="InterPro"/>
</dbReference>
<comment type="caution">
    <text evidence="14">The sequence shown here is derived from an EMBL/GenBank/DDBJ whole genome shotgun (WGS) entry which is preliminary data.</text>
</comment>
<evidence type="ECO:0000259" key="13">
    <source>
        <dbReference type="SMART" id="SM00559"/>
    </source>
</evidence>
<dbReference type="PANTHER" id="PTHR12604">
    <property type="entry name" value="KU AUTOANTIGEN DNA HELICASE"/>
    <property type="match status" value="1"/>
</dbReference>
<dbReference type="EMBL" id="JALJOV010000778">
    <property type="protein sequence ID" value="KAK9861318.1"/>
    <property type="molecule type" value="Genomic_DNA"/>
</dbReference>
<evidence type="ECO:0000256" key="6">
    <source>
        <dbReference type="ARBA" id="ARBA00022806"/>
    </source>
</evidence>
<dbReference type="InterPro" id="IPR005161">
    <property type="entry name" value="Ku_N"/>
</dbReference>
<evidence type="ECO:0000256" key="9">
    <source>
        <dbReference type="ARBA" id="ARBA00023172"/>
    </source>
</evidence>
<comment type="similarity">
    <text evidence="2">Belongs to the ku80 family.</text>
</comment>
<evidence type="ECO:0000256" key="4">
    <source>
        <dbReference type="ARBA" id="ARBA00022763"/>
    </source>
</evidence>
<dbReference type="Pfam" id="PF02735">
    <property type="entry name" value="Ku"/>
    <property type="match status" value="1"/>
</dbReference>
<dbReference type="Gene3D" id="1.10.1600.10">
    <property type="match status" value="1"/>
</dbReference>
<keyword evidence="11" id="KW-0539">Nucleus</keyword>
<dbReference type="GO" id="GO:0003690">
    <property type="term" value="F:double-stranded DNA binding"/>
    <property type="evidence" value="ECO:0007669"/>
    <property type="project" value="TreeGrafter"/>
</dbReference>
<dbReference type="InterPro" id="IPR006164">
    <property type="entry name" value="DNA_bd_Ku70/Ku80"/>
</dbReference>
<dbReference type="GO" id="GO:0006310">
    <property type="term" value="P:DNA recombination"/>
    <property type="evidence" value="ECO:0007669"/>
    <property type="project" value="UniProtKB-KW"/>
</dbReference>
<gene>
    <name evidence="14" type="ORF">WJX84_001474</name>
</gene>
<reference evidence="14 15" key="1">
    <citation type="journal article" date="2024" name="Nat. Commun.">
        <title>Phylogenomics reveals the evolutionary origins of lichenization in chlorophyte algae.</title>
        <authorList>
            <person name="Puginier C."/>
            <person name="Libourel C."/>
            <person name="Otte J."/>
            <person name="Skaloud P."/>
            <person name="Haon M."/>
            <person name="Grisel S."/>
            <person name="Petersen M."/>
            <person name="Berrin J.G."/>
            <person name="Delaux P.M."/>
            <person name="Dal Grande F."/>
            <person name="Keller J."/>
        </authorList>
    </citation>
    <scope>NUCLEOTIDE SEQUENCE [LARGE SCALE GENOMIC DNA]</scope>
    <source>
        <strain evidence="14 15">SAG 2523</strain>
    </source>
</reference>
<evidence type="ECO:0000256" key="1">
    <source>
        <dbReference type="ARBA" id="ARBA00004123"/>
    </source>
</evidence>
<keyword evidence="4" id="KW-0227">DNA damage</keyword>
<keyword evidence="10" id="KW-0234">DNA repair</keyword>
<dbReference type="AlphaFoldDB" id="A0AAW1SX86"/>
<evidence type="ECO:0000313" key="15">
    <source>
        <dbReference type="Proteomes" id="UP001485043"/>
    </source>
</evidence>
<dbReference type="GO" id="GO:0003684">
    <property type="term" value="F:damaged DNA binding"/>
    <property type="evidence" value="ECO:0007669"/>
    <property type="project" value="InterPro"/>
</dbReference>
<evidence type="ECO:0000256" key="10">
    <source>
        <dbReference type="ARBA" id="ARBA00023204"/>
    </source>
</evidence>
<evidence type="ECO:0000313" key="14">
    <source>
        <dbReference type="EMBL" id="KAK9861318.1"/>
    </source>
</evidence>
<dbReference type="InterPro" id="IPR016194">
    <property type="entry name" value="SPOC-like_C_dom_sf"/>
</dbReference>
<dbReference type="SUPFAM" id="SSF101420">
    <property type="entry name" value="C-terminal domain of Ku80"/>
    <property type="match status" value="1"/>
</dbReference>
<dbReference type="Gene3D" id="2.40.290.10">
    <property type="match status" value="1"/>
</dbReference>
<feature type="compositionally biased region" description="Acidic residues" evidence="12">
    <location>
        <begin position="700"/>
        <end position="712"/>
    </location>
</feature>
<dbReference type="InterPro" id="IPR014893">
    <property type="entry name" value="Ku_PK_bind"/>
</dbReference>
<keyword evidence="5" id="KW-0378">Hydrolase</keyword>
<evidence type="ECO:0000256" key="2">
    <source>
        <dbReference type="ARBA" id="ARBA00007726"/>
    </source>
</evidence>
<evidence type="ECO:0000256" key="7">
    <source>
        <dbReference type="ARBA" id="ARBA00022840"/>
    </source>
</evidence>
<dbReference type="GO" id="GO:0006303">
    <property type="term" value="P:double-strand break repair via nonhomologous end joining"/>
    <property type="evidence" value="ECO:0007669"/>
    <property type="project" value="InterPro"/>
</dbReference>
<dbReference type="InterPro" id="IPR036494">
    <property type="entry name" value="Ku_C_sf"/>
</dbReference>
<sequence length="712" mass="78153">MARNKEISFVLLDVGPTMHTSLEHAEKALSGFVHAKMLNKPSHEVALIYFGTSDTSNQLNTEMTASGDDDQYMHVTYDQKLRPPSLDFLTSLSSIAPGDGTPDFLDAITVAADSLFRTLTDRPELSKANVAKRLILISDFATPAKDDPEDAFVPTLMEKLAEKDVVLEVNCLDAAPQAGSQAQSKEVNLQILHRVLSAVRHTIKRLRSETEILGVFKAKEYLHTAYFTGEFQLASSMHIKVKVCKKSSQERPLSVSKFSDRSQAPNASHAILTDTEYKSAADPDRIVPAEDRVKAYKYGKQMVPLPTEDEDVLNFKPDKGLWLLGFLEAAKVPRHHFMKDVWLVAADKATEKSMLALSALTRALASLDKIAIVRFVPRAGGAVLLGACTPLLGSDRRPDCLLLNQLPFFEDVRTFAFASFSSRPETTPNNHQLSVADKLIDAMQLVAGDEEQLKPEDTVNPSLNRFYAFMAARVIDPNAAAPDLDLLTSRIMLPFLDAMPSAHAALAAAKEMFPVKLPAAEQAAAEMDQGPEKQEQAGPLGDSKEEPAEPMLFSLDTIAATRAEAVGSSSPVEDFHSLLQQGQLDKAFKGLADMVEILVARSLGDRSFGKALSCLQALRQSSIEHSRPPAFNDTLALLTSDWDSKPSRKAFWTRVHEDGMTLISKEDIPNSSVSAAEARAWAQDHAPTQKKEESVPEPQPMEEDQDEFADMD</sequence>
<dbReference type="GO" id="GO:0000723">
    <property type="term" value="P:telomere maintenance"/>
    <property type="evidence" value="ECO:0007669"/>
    <property type="project" value="InterPro"/>
</dbReference>
<dbReference type="GO" id="GO:0043564">
    <property type="term" value="C:Ku70:Ku80 complex"/>
    <property type="evidence" value="ECO:0007669"/>
    <property type="project" value="InterPro"/>
</dbReference>
<dbReference type="Gene3D" id="3.40.50.410">
    <property type="entry name" value="von Willebrand factor, type A domain"/>
    <property type="match status" value="1"/>
</dbReference>
<feature type="region of interest" description="Disordered" evidence="12">
    <location>
        <begin position="520"/>
        <end position="547"/>
    </location>
</feature>
<dbReference type="Pfam" id="PF03731">
    <property type="entry name" value="Ku_N"/>
    <property type="match status" value="1"/>
</dbReference>
<dbReference type="GO" id="GO:0004386">
    <property type="term" value="F:helicase activity"/>
    <property type="evidence" value="ECO:0007669"/>
    <property type="project" value="UniProtKB-KW"/>
</dbReference>
<evidence type="ECO:0000256" key="8">
    <source>
        <dbReference type="ARBA" id="ARBA00023125"/>
    </source>
</evidence>
<dbReference type="Proteomes" id="UP001485043">
    <property type="component" value="Unassembled WGS sequence"/>
</dbReference>
<feature type="region of interest" description="Disordered" evidence="12">
    <location>
        <begin position="666"/>
        <end position="712"/>
    </location>
</feature>
<dbReference type="SUPFAM" id="SSF100939">
    <property type="entry name" value="SPOC domain-like"/>
    <property type="match status" value="1"/>
</dbReference>
<dbReference type="Pfam" id="PF08785">
    <property type="entry name" value="Ku_PK_bind"/>
    <property type="match status" value="1"/>
</dbReference>
<feature type="domain" description="Ku" evidence="13">
    <location>
        <begin position="284"/>
        <end position="423"/>
    </location>
</feature>
<dbReference type="CDD" id="cd00873">
    <property type="entry name" value="KU80"/>
    <property type="match status" value="1"/>
</dbReference>
<dbReference type="SMART" id="SM00559">
    <property type="entry name" value="Ku78"/>
    <property type="match status" value="1"/>
</dbReference>
<protein>
    <recommendedName>
        <fullName evidence="13">Ku domain-containing protein</fullName>
    </recommendedName>
</protein>
<dbReference type="SUPFAM" id="SSF53300">
    <property type="entry name" value="vWA-like"/>
    <property type="match status" value="1"/>
</dbReference>
<dbReference type="InterPro" id="IPR036465">
    <property type="entry name" value="vWFA_dom_sf"/>
</dbReference>
<dbReference type="PANTHER" id="PTHR12604:SF4">
    <property type="entry name" value="X-RAY REPAIR CROSS-COMPLEMENTING PROTEIN 5"/>
    <property type="match status" value="1"/>
</dbReference>
<keyword evidence="6" id="KW-0347">Helicase</keyword>